<dbReference type="OrthoDB" id="322908at2"/>
<evidence type="ECO:0000313" key="3">
    <source>
        <dbReference type="EMBL" id="KAB1659684.1"/>
    </source>
</evidence>
<feature type="domain" description="Wadjet protein JetD C-terminal" evidence="1">
    <location>
        <begin position="204"/>
        <end position="371"/>
    </location>
</feature>
<organism evidence="3 4">
    <name type="scientific">Pseudoclavibacter chungangensis</name>
    <dbReference type="NCBI Taxonomy" id="587635"/>
    <lineage>
        <taxon>Bacteria</taxon>
        <taxon>Bacillati</taxon>
        <taxon>Actinomycetota</taxon>
        <taxon>Actinomycetes</taxon>
        <taxon>Micrococcales</taxon>
        <taxon>Microbacteriaceae</taxon>
        <taxon>Pseudoclavibacter</taxon>
    </lineage>
</organism>
<dbReference type="PIRSF" id="PIRSF028408">
    <property type="entry name" value="UCP028408"/>
    <property type="match status" value="1"/>
</dbReference>
<evidence type="ECO:0000313" key="4">
    <source>
        <dbReference type="Proteomes" id="UP000467240"/>
    </source>
</evidence>
<dbReference type="EMBL" id="WBJZ01000005">
    <property type="protein sequence ID" value="KAB1659684.1"/>
    <property type="molecule type" value="Genomic_DNA"/>
</dbReference>
<proteinExistence type="predicted"/>
<evidence type="ECO:0008006" key="5">
    <source>
        <dbReference type="Google" id="ProtNLM"/>
    </source>
</evidence>
<evidence type="ECO:0000259" key="2">
    <source>
        <dbReference type="Pfam" id="PF11795"/>
    </source>
</evidence>
<evidence type="ECO:0000259" key="1">
    <source>
        <dbReference type="Pfam" id="PF09983"/>
    </source>
</evidence>
<protein>
    <recommendedName>
        <fullName evidence="5">DUF3322 and DUF2220 domain-containing protein</fullName>
    </recommendedName>
</protein>
<dbReference type="Pfam" id="PF09983">
    <property type="entry name" value="JetD_C"/>
    <property type="match status" value="1"/>
</dbReference>
<reference evidence="3 4" key="1">
    <citation type="submission" date="2019-09" db="EMBL/GenBank/DDBJ databases">
        <title>Phylogeny of genus Pseudoclavibacter and closely related genus.</title>
        <authorList>
            <person name="Li Y."/>
        </authorList>
    </citation>
    <scope>NUCLEOTIDE SEQUENCE [LARGE SCALE GENOMIC DNA]</scope>
    <source>
        <strain evidence="3 4">DSM 23821</strain>
    </source>
</reference>
<name>A0A7J5C0K2_9MICO</name>
<dbReference type="Pfam" id="PF11795">
    <property type="entry name" value="DUF3322"/>
    <property type="match status" value="1"/>
</dbReference>
<gene>
    <name evidence="3" type="ORF">F8O01_05355</name>
</gene>
<dbReference type="InterPro" id="IPR024534">
    <property type="entry name" value="JetD_C"/>
</dbReference>
<dbReference type="AlphaFoldDB" id="A0A7J5C0K2"/>
<dbReference type="InterPro" id="IPR024537">
    <property type="entry name" value="DUF3322"/>
</dbReference>
<dbReference type="Proteomes" id="UP000467240">
    <property type="component" value="Unassembled WGS sequence"/>
</dbReference>
<comment type="caution">
    <text evidence="3">The sequence shown here is derived from an EMBL/GenBank/DDBJ whole genome shotgun (WGS) entry which is preliminary data.</text>
</comment>
<dbReference type="RefSeq" id="WP_158039848.1">
    <property type="nucleotide sequence ID" value="NZ_JACCFV010000001.1"/>
</dbReference>
<dbReference type="InterPro" id="IPR014544">
    <property type="entry name" value="UCP028408"/>
</dbReference>
<sequence length="377" mass="41429">MSAPVSVDRLRERARRLLLRDGNSWAATGDEAALLELPLHPPSERAALADPTAARAWTDSWLRAASELPIEVSWISRNWARLGAQELPERVVVRGPGRIAAVAGTAQAHDWLALRDRLLALRELIGPGDDVVLALRSHARTIAALSSTDVERLHGVLRWLRDNPASGRAVRELPIRGVHTKWIEARRGLVEALHRLMSNEPGLGLREPTPLVRMRVLDERLAPGGLTDLSVPVDDLAALPLRPERVFVFENLASVLAMPPVPGAVVLDGGGHRVHLIARLPWAQEVTYWGDLDSHGFAILHRLRALGVRSTSALMDTETLLAHRDLWVAEDSPSIAALPLLTGEEEATLRRLGSEGNVRLEQERIPWPYALARLGIA</sequence>
<keyword evidence="4" id="KW-1185">Reference proteome</keyword>
<accession>A0A7J5C0K2</accession>
<feature type="domain" description="DUF3322" evidence="2">
    <location>
        <begin position="9"/>
        <end position="193"/>
    </location>
</feature>